<evidence type="ECO:0000313" key="3">
    <source>
        <dbReference type="EMBL" id="KAF2480047.1"/>
    </source>
</evidence>
<dbReference type="EMBL" id="MU001640">
    <property type="protein sequence ID" value="KAF2480047.1"/>
    <property type="molecule type" value="Genomic_DNA"/>
</dbReference>
<feature type="non-terminal residue" evidence="3">
    <location>
        <position position="162"/>
    </location>
</feature>
<dbReference type="GO" id="GO:0008270">
    <property type="term" value="F:zinc ion binding"/>
    <property type="evidence" value="ECO:0007669"/>
    <property type="project" value="UniProtKB-KW"/>
</dbReference>
<protein>
    <recommendedName>
        <fullName evidence="2">C2H2-type domain-containing protein</fullName>
    </recommendedName>
</protein>
<dbReference type="RefSeq" id="XP_033586617.1">
    <property type="nucleotide sequence ID" value="XM_033730222.1"/>
</dbReference>
<feature type="domain" description="C2H2-type" evidence="2">
    <location>
        <begin position="35"/>
        <end position="58"/>
    </location>
</feature>
<sequence>LSQTLGTYMCDCCPKKPKKFKTEDELRLHENEKQYTCTYCSKRFKNKNEAERHQNSLHLRLHSWSCAALSGPEAAFHTSSPTDNTDACGYCGQEFSNPPRWDIRAEHLNHVHKFGECNQSKKFFRADHFRQHLKHSHRGTGGKWTNILESACMMDEPMPDKR</sequence>
<dbReference type="GeneID" id="54471224"/>
<feature type="non-terminal residue" evidence="3">
    <location>
        <position position="1"/>
    </location>
</feature>
<dbReference type="PROSITE" id="PS50157">
    <property type="entry name" value="ZINC_FINGER_C2H2_2"/>
    <property type="match status" value="1"/>
</dbReference>
<keyword evidence="1" id="KW-0862">Zinc</keyword>
<dbReference type="AlphaFoldDB" id="A0A6A6PLA4"/>
<dbReference type="InterPro" id="IPR013087">
    <property type="entry name" value="Znf_C2H2_type"/>
</dbReference>
<dbReference type="InterPro" id="IPR057026">
    <property type="entry name" value="Znf-C2H2_ascomycetes"/>
</dbReference>
<dbReference type="SMART" id="SM00355">
    <property type="entry name" value="ZnF_C2H2"/>
    <property type="match status" value="3"/>
</dbReference>
<accession>A0A6A6PLA4</accession>
<keyword evidence="1" id="KW-0479">Metal-binding</keyword>
<name>A0A6A6PLA4_9PEZI</name>
<dbReference type="Pfam" id="PF24537">
    <property type="entry name" value="zf-C2H2_fungi"/>
    <property type="match status" value="1"/>
</dbReference>
<dbReference type="Proteomes" id="UP000799767">
    <property type="component" value="Unassembled WGS sequence"/>
</dbReference>
<dbReference type="Pfam" id="PF00096">
    <property type="entry name" value="zf-C2H2"/>
    <property type="match status" value="1"/>
</dbReference>
<evidence type="ECO:0000256" key="1">
    <source>
        <dbReference type="PROSITE-ProRule" id="PRU00042"/>
    </source>
</evidence>
<evidence type="ECO:0000259" key="2">
    <source>
        <dbReference type="PROSITE" id="PS50157"/>
    </source>
</evidence>
<organism evidence="3 4">
    <name type="scientific">Neohortaea acidophila</name>
    <dbReference type="NCBI Taxonomy" id="245834"/>
    <lineage>
        <taxon>Eukaryota</taxon>
        <taxon>Fungi</taxon>
        <taxon>Dikarya</taxon>
        <taxon>Ascomycota</taxon>
        <taxon>Pezizomycotina</taxon>
        <taxon>Dothideomycetes</taxon>
        <taxon>Dothideomycetidae</taxon>
        <taxon>Mycosphaerellales</taxon>
        <taxon>Teratosphaeriaceae</taxon>
        <taxon>Neohortaea</taxon>
    </lineage>
</organism>
<gene>
    <name evidence="3" type="ORF">BDY17DRAFT_231479</name>
</gene>
<dbReference type="PROSITE" id="PS00028">
    <property type="entry name" value="ZINC_FINGER_C2H2_1"/>
    <property type="match status" value="1"/>
</dbReference>
<keyword evidence="1" id="KW-0863">Zinc-finger</keyword>
<dbReference type="SUPFAM" id="SSF57667">
    <property type="entry name" value="beta-beta-alpha zinc fingers"/>
    <property type="match status" value="1"/>
</dbReference>
<dbReference type="InterPro" id="IPR036236">
    <property type="entry name" value="Znf_C2H2_sf"/>
</dbReference>
<dbReference type="Gene3D" id="3.30.160.60">
    <property type="entry name" value="Classic Zinc Finger"/>
    <property type="match status" value="1"/>
</dbReference>
<keyword evidence="4" id="KW-1185">Reference proteome</keyword>
<proteinExistence type="predicted"/>
<reference evidence="3" key="1">
    <citation type="journal article" date="2020" name="Stud. Mycol.">
        <title>101 Dothideomycetes genomes: a test case for predicting lifestyles and emergence of pathogens.</title>
        <authorList>
            <person name="Haridas S."/>
            <person name="Albert R."/>
            <person name="Binder M."/>
            <person name="Bloem J."/>
            <person name="Labutti K."/>
            <person name="Salamov A."/>
            <person name="Andreopoulos B."/>
            <person name="Baker S."/>
            <person name="Barry K."/>
            <person name="Bills G."/>
            <person name="Bluhm B."/>
            <person name="Cannon C."/>
            <person name="Castanera R."/>
            <person name="Culley D."/>
            <person name="Daum C."/>
            <person name="Ezra D."/>
            <person name="Gonzalez J."/>
            <person name="Henrissat B."/>
            <person name="Kuo A."/>
            <person name="Liang C."/>
            <person name="Lipzen A."/>
            <person name="Lutzoni F."/>
            <person name="Magnuson J."/>
            <person name="Mondo S."/>
            <person name="Nolan M."/>
            <person name="Ohm R."/>
            <person name="Pangilinan J."/>
            <person name="Park H.-J."/>
            <person name="Ramirez L."/>
            <person name="Alfaro M."/>
            <person name="Sun H."/>
            <person name="Tritt A."/>
            <person name="Yoshinaga Y."/>
            <person name="Zwiers L.-H."/>
            <person name="Turgeon B."/>
            <person name="Goodwin S."/>
            <person name="Spatafora J."/>
            <person name="Crous P."/>
            <person name="Grigoriev I."/>
        </authorList>
    </citation>
    <scope>NUCLEOTIDE SEQUENCE</scope>
    <source>
        <strain evidence="3">CBS 113389</strain>
    </source>
</reference>
<dbReference type="OrthoDB" id="3524154at2759"/>
<evidence type="ECO:0000313" key="4">
    <source>
        <dbReference type="Proteomes" id="UP000799767"/>
    </source>
</evidence>